<reference evidence="9 10" key="1">
    <citation type="submission" date="2017-04" db="EMBL/GenBank/DDBJ databases">
        <authorList>
            <person name="Afonso C.L."/>
            <person name="Miller P.J."/>
            <person name="Scott M.A."/>
            <person name="Spackman E."/>
            <person name="Goraichik I."/>
            <person name="Dimitrov K.M."/>
            <person name="Suarez D.L."/>
            <person name="Swayne D.E."/>
        </authorList>
    </citation>
    <scope>NUCLEOTIDE SEQUENCE [LARGE SCALE GENOMIC DNA]</scope>
    <source>
        <strain evidence="9 10">DSM 23236</strain>
    </source>
</reference>
<evidence type="ECO:0000256" key="4">
    <source>
        <dbReference type="ARBA" id="ARBA00022801"/>
    </source>
</evidence>
<evidence type="ECO:0000256" key="8">
    <source>
        <dbReference type="RuleBase" id="RU364100"/>
    </source>
</evidence>
<evidence type="ECO:0000256" key="6">
    <source>
        <dbReference type="ARBA" id="ARBA00023125"/>
    </source>
</evidence>
<dbReference type="EMBL" id="FWXD01000003">
    <property type="protein sequence ID" value="SMC19781.1"/>
    <property type="molecule type" value="Genomic_DNA"/>
</dbReference>
<evidence type="ECO:0000313" key="9">
    <source>
        <dbReference type="EMBL" id="SMC19781.1"/>
    </source>
</evidence>
<keyword evidence="3" id="KW-0227">DNA damage</keyword>
<dbReference type="AlphaFoldDB" id="A0A1W1X8G2"/>
<keyword evidence="6" id="KW-0238">DNA-binding</keyword>
<dbReference type="PANTHER" id="PTHR13604">
    <property type="entry name" value="DC12-RELATED"/>
    <property type="match status" value="1"/>
</dbReference>
<dbReference type="STRING" id="1121001.SAMN02745857_00795"/>
<dbReference type="GO" id="GO:0016829">
    <property type="term" value="F:lyase activity"/>
    <property type="evidence" value="ECO:0007669"/>
    <property type="project" value="UniProtKB-KW"/>
</dbReference>
<accession>A0A1W1X8G2</accession>
<keyword evidence="2 8" id="KW-0645">Protease</keyword>
<dbReference type="SUPFAM" id="SSF143081">
    <property type="entry name" value="BB1717-like"/>
    <property type="match status" value="1"/>
</dbReference>
<gene>
    <name evidence="9" type="ORF">SAMN02745857_00795</name>
</gene>
<dbReference type="Proteomes" id="UP000192761">
    <property type="component" value="Unassembled WGS sequence"/>
</dbReference>
<evidence type="ECO:0000256" key="2">
    <source>
        <dbReference type="ARBA" id="ARBA00022670"/>
    </source>
</evidence>
<organism evidence="9 10">
    <name type="scientific">Andreprevotia lacus DSM 23236</name>
    <dbReference type="NCBI Taxonomy" id="1121001"/>
    <lineage>
        <taxon>Bacteria</taxon>
        <taxon>Pseudomonadati</taxon>
        <taxon>Pseudomonadota</taxon>
        <taxon>Betaproteobacteria</taxon>
        <taxon>Neisseriales</taxon>
        <taxon>Chitinibacteraceae</taxon>
        <taxon>Andreprevotia</taxon>
    </lineage>
</organism>
<dbReference type="InterPro" id="IPR003738">
    <property type="entry name" value="SRAP"/>
</dbReference>
<dbReference type="GO" id="GO:0003697">
    <property type="term" value="F:single-stranded DNA binding"/>
    <property type="evidence" value="ECO:0007669"/>
    <property type="project" value="InterPro"/>
</dbReference>
<evidence type="ECO:0000256" key="1">
    <source>
        <dbReference type="ARBA" id="ARBA00008136"/>
    </source>
</evidence>
<keyword evidence="10" id="KW-1185">Reference proteome</keyword>
<dbReference type="EC" id="3.4.-.-" evidence="8"/>
<protein>
    <recommendedName>
        <fullName evidence="8">Abasic site processing protein</fullName>
        <ecNumber evidence="8">3.4.-.-</ecNumber>
    </recommendedName>
</protein>
<evidence type="ECO:0000256" key="7">
    <source>
        <dbReference type="ARBA" id="ARBA00023239"/>
    </source>
</evidence>
<keyword evidence="7" id="KW-0456">Lyase</keyword>
<name>A0A1W1X8G2_9NEIS</name>
<dbReference type="GO" id="GO:0008233">
    <property type="term" value="F:peptidase activity"/>
    <property type="evidence" value="ECO:0007669"/>
    <property type="project" value="UniProtKB-KW"/>
</dbReference>
<sequence length="217" mass="24380">MCVNYRSLPAQTLQQYMNLPVIDSGWADEVWQDYAAPIVVTGERGDTEVLLASYGMVPKRKLPPGAKHYATMNARAETVGQLKSYKTAWARQYRCLVPMQAFYEPCYESGRAERYRIAMANETPFAVAGIWRPWAEEDGGYSFSFSQITVNADQHPLMRRMHKPGDEKRSLVIVARADYDGWLNAATPEEARSLLRLPPDGALSARAAEPARNASLF</sequence>
<proteinExistence type="inferred from homology"/>
<dbReference type="OrthoDB" id="6192129at2"/>
<evidence type="ECO:0000256" key="3">
    <source>
        <dbReference type="ARBA" id="ARBA00022763"/>
    </source>
</evidence>
<dbReference type="PANTHER" id="PTHR13604:SF0">
    <property type="entry name" value="ABASIC SITE PROCESSING PROTEIN HMCES"/>
    <property type="match status" value="1"/>
</dbReference>
<keyword evidence="4 8" id="KW-0378">Hydrolase</keyword>
<evidence type="ECO:0000256" key="5">
    <source>
        <dbReference type="ARBA" id="ARBA00023124"/>
    </source>
</evidence>
<comment type="similarity">
    <text evidence="1 8">Belongs to the SOS response-associated peptidase family.</text>
</comment>
<evidence type="ECO:0000313" key="10">
    <source>
        <dbReference type="Proteomes" id="UP000192761"/>
    </source>
</evidence>
<dbReference type="GO" id="GO:0106300">
    <property type="term" value="P:protein-DNA covalent cross-linking repair"/>
    <property type="evidence" value="ECO:0007669"/>
    <property type="project" value="InterPro"/>
</dbReference>
<dbReference type="GO" id="GO:0006508">
    <property type="term" value="P:proteolysis"/>
    <property type="evidence" value="ECO:0007669"/>
    <property type="project" value="UniProtKB-KW"/>
</dbReference>
<dbReference type="Pfam" id="PF02586">
    <property type="entry name" value="SRAP"/>
    <property type="match status" value="1"/>
</dbReference>
<dbReference type="Gene3D" id="3.90.1680.10">
    <property type="entry name" value="SOS response associated peptidase-like"/>
    <property type="match status" value="1"/>
</dbReference>
<keyword evidence="5" id="KW-0190">Covalent protein-DNA linkage</keyword>
<dbReference type="InterPro" id="IPR036590">
    <property type="entry name" value="SRAP-like"/>
</dbReference>